<feature type="signal peptide" evidence="2">
    <location>
        <begin position="1"/>
        <end position="19"/>
    </location>
</feature>
<feature type="compositionally biased region" description="Low complexity" evidence="1">
    <location>
        <begin position="24"/>
        <end position="41"/>
    </location>
</feature>
<evidence type="ECO:0000256" key="1">
    <source>
        <dbReference type="SAM" id="MobiDB-lite"/>
    </source>
</evidence>
<dbReference type="PANTHER" id="PTHR43649">
    <property type="entry name" value="ARABINOSE-BINDING PROTEIN-RELATED"/>
    <property type="match status" value="1"/>
</dbReference>
<gene>
    <name evidence="3" type="ORF">LKD70_09440</name>
</gene>
<feature type="chain" id="PRO_5046466039" evidence="2">
    <location>
        <begin position="20"/>
        <end position="449"/>
    </location>
</feature>
<comment type="caution">
    <text evidence="3">The sequence shown here is derived from an EMBL/GenBank/DDBJ whole genome shotgun (WGS) entry which is preliminary data.</text>
</comment>
<dbReference type="InterPro" id="IPR006059">
    <property type="entry name" value="SBP"/>
</dbReference>
<dbReference type="Pfam" id="PF01547">
    <property type="entry name" value="SBP_bac_1"/>
    <property type="match status" value="1"/>
</dbReference>
<name>A0ABS8G116_9FIRM</name>
<dbReference type="RefSeq" id="WP_227707783.1">
    <property type="nucleotide sequence ID" value="NZ_JAJEQX010000015.1"/>
</dbReference>
<evidence type="ECO:0000313" key="3">
    <source>
        <dbReference type="EMBL" id="MCC2254639.1"/>
    </source>
</evidence>
<dbReference type="EMBL" id="JAJEQX010000015">
    <property type="protein sequence ID" value="MCC2254639.1"/>
    <property type="molecule type" value="Genomic_DNA"/>
</dbReference>
<sequence>MKKRIISVLLAGVMVCSMAGCSGSSGSGSDSGESSDSSESSGKVKITFMSRDSGDTPIAKVYEDQIARFMEENPDIEVQNDSIYEEAAYNNKLKVAISTGETPNIFYYPAIAGLKEWAESGVLLDLTDALEADPEWRDSFLDGALDTYRLDDYGVEGIYALPNELNVDAIFYNKALFEQAGITETPETMDELYDAIDKLNAAGITPFGVGGKDTWVMGHIFNNILAKRIGGDGIRALGTGEKSWTDSDVLECLQITKDLKDEKNAFMEGFEGIDVNTQMSQFLSGEVAMISHSSPIIPEMFASDSQILDDISFFPFPYFTDKEEYKDTRVVYTSGWMLSGTMSEEEEEATLKLVKYMTTPEAIQERMDAAMRVAPYKNITAPEDAPQIFKDMVAYTDTITDSIGEYFDYDTCSTLVDVSRNGILNMMLGTSAEDTAAAIQADIDANRPQ</sequence>
<dbReference type="PANTHER" id="PTHR43649:SF14">
    <property type="entry name" value="BLR3389 PROTEIN"/>
    <property type="match status" value="1"/>
</dbReference>
<feature type="region of interest" description="Disordered" evidence="1">
    <location>
        <begin position="24"/>
        <end position="43"/>
    </location>
</feature>
<dbReference type="SUPFAM" id="SSF53850">
    <property type="entry name" value="Periplasmic binding protein-like II"/>
    <property type="match status" value="1"/>
</dbReference>
<keyword evidence="2" id="KW-0732">Signal</keyword>
<accession>A0ABS8G116</accession>
<proteinExistence type="predicted"/>
<protein>
    <submittedName>
        <fullName evidence="3">Extracellular solute-binding protein</fullName>
    </submittedName>
</protein>
<organism evidence="3 4">
    <name type="scientific">Ruminococcus turbiniformis</name>
    <dbReference type="NCBI Taxonomy" id="2881258"/>
    <lineage>
        <taxon>Bacteria</taxon>
        <taxon>Bacillati</taxon>
        <taxon>Bacillota</taxon>
        <taxon>Clostridia</taxon>
        <taxon>Eubacteriales</taxon>
        <taxon>Oscillospiraceae</taxon>
        <taxon>Ruminococcus</taxon>
    </lineage>
</organism>
<dbReference type="Proteomes" id="UP001198151">
    <property type="component" value="Unassembled WGS sequence"/>
</dbReference>
<evidence type="ECO:0000256" key="2">
    <source>
        <dbReference type="SAM" id="SignalP"/>
    </source>
</evidence>
<evidence type="ECO:0000313" key="4">
    <source>
        <dbReference type="Proteomes" id="UP001198151"/>
    </source>
</evidence>
<dbReference type="Gene3D" id="3.40.190.10">
    <property type="entry name" value="Periplasmic binding protein-like II"/>
    <property type="match status" value="2"/>
</dbReference>
<keyword evidence="4" id="KW-1185">Reference proteome</keyword>
<dbReference type="InterPro" id="IPR050490">
    <property type="entry name" value="Bact_solute-bd_prot1"/>
</dbReference>
<reference evidence="3 4" key="1">
    <citation type="submission" date="2021-10" db="EMBL/GenBank/DDBJ databases">
        <title>Anaerobic single-cell dispensing facilitates the cultivation of human gut bacteria.</title>
        <authorList>
            <person name="Afrizal A."/>
        </authorList>
    </citation>
    <scope>NUCLEOTIDE SEQUENCE [LARGE SCALE GENOMIC DNA]</scope>
    <source>
        <strain evidence="3 4">CLA-AA-H200</strain>
    </source>
</reference>
<dbReference type="PROSITE" id="PS51257">
    <property type="entry name" value="PROKAR_LIPOPROTEIN"/>
    <property type="match status" value="1"/>
</dbReference>